<feature type="region of interest" description="Disordered" evidence="1">
    <location>
        <begin position="137"/>
        <end position="170"/>
    </location>
</feature>
<accession>A0A9P4XJH2</accession>
<dbReference type="AlphaFoldDB" id="A0A9P4XJH2"/>
<organism evidence="2 3">
    <name type="scientific">Trichoderma lentiforme</name>
    <dbReference type="NCBI Taxonomy" id="1567552"/>
    <lineage>
        <taxon>Eukaryota</taxon>
        <taxon>Fungi</taxon>
        <taxon>Dikarya</taxon>
        <taxon>Ascomycota</taxon>
        <taxon>Pezizomycotina</taxon>
        <taxon>Sordariomycetes</taxon>
        <taxon>Hypocreomycetidae</taxon>
        <taxon>Hypocreales</taxon>
        <taxon>Hypocreaceae</taxon>
        <taxon>Trichoderma</taxon>
    </lineage>
</organism>
<name>A0A9P4XJH2_9HYPO</name>
<keyword evidence="3" id="KW-1185">Reference proteome</keyword>
<sequence>MYSYVVRGGGLKHAEIAATEPRRKLLRGVPGTSPYTNGTRAIRGSARTPYLAQQPGSCKQEASITGPLHFGCPRLPIHGGAQQHHQTIPRPAVAPPAPRKYHLLGLLATLLSLGLMMKVWHSIYLIKYVSNSQIHSPHRPAALHRPKSAGASTDASSLQSPEATANHLTP</sequence>
<evidence type="ECO:0000256" key="1">
    <source>
        <dbReference type="SAM" id="MobiDB-lite"/>
    </source>
</evidence>
<reference evidence="2 3" key="1">
    <citation type="submission" date="2018-06" db="EMBL/GenBank/DDBJ databases">
        <title>Genome analysis of cellulolytic fungus Trichoderma lentiforme CFAM-422.</title>
        <authorList>
            <person name="Steindorff A.S."/>
            <person name="Formighieri E.F."/>
            <person name="Midorikawa G.E.O."/>
            <person name="Tamietti M.S."/>
            <person name="Ramos E.Z."/>
            <person name="Silva A.S."/>
            <person name="Bon E.P.S."/>
            <person name="Mendes T.D."/>
            <person name="Damaso M.C.T."/>
            <person name="Favaro L.C.L."/>
        </authorList>
    </citation>
    <scope>NUCLEOTIDE SEQUENCE [LARGE SCALE GENOMIC DNA]</scope>
    <source>
        <strain evidence="2 3">CFAM-422</strain>
    </source>
</reference>
<evidence type="ECO:0000313" key="2">
    <source>
        <dbReference type="EMBL" id="KAF3073047.1"/>
    </source>
</evidence>
<feature type="compositionally biased region" description="Polar residues" evidence="1">
    <location>
        <begin position="150"/>
        <end position="170"/>
    </location>
</feature>
<dbReference type="Proteomes" id="UP000801864">
    <property type="component" value="Unassembled WGS sequence"/>
</dbReference>
<dbReference type="EMBL" id="QLNT01000007">
    <property type="protein sequence ID" value="KAF3073047.1"/>
    <property type="molecule type" value="Genomic_DNA"/>
</dbReference>
<gene>
    <name evidence="2" type="ORF">CFAM422_004741</name>
</gene>
<evidence type="ECO:0000313" key="3">
    <source>
        <dbReference type="Proteomes" id="UP000801864"/>
    </source>
</evidence>
<feature type="compositionally biased region" description="Basic residues" evidence="1">
    <location>
        <begin position="137"/>
        <end position="147"/>
    </location>
</feature>
<comment type="caution">
    <text evidence="2">The sequence shown here is derived from an EMBL/GenBank/DDBJ whole genome shotgun (WGS) entry which is preliminary data.</text>
</comment>
<protein>
    <submittedName>
        <fullName evidence="2">Uncharacterized protein</fullName>
    </submittedName>
</protein>
<proteinExistence type="predicted"/>